<feature type="domain" description="CSD" evidence="2">
    <location>
        <begin position="138"/>
        <end position="204"/>
    </location>
</feature>
<dbReference type="Gene3D" id="2.40.50.140">
    <property type="entry name" value="Nucleic acid-binding proteins"/>
    <property type="match status" value="2"/>
</dbReference>
<dbReference type="Proteomes" id="UP001382935">
    <property type="component" value="Chromosome"/>
</dbReference>
<dbReference type="CDD" id="cd04458">
    <property type="entry name" value="CSP_CDS"/>
    <property type="match status" value="2"/>
</dbReference>
<keyword evidence="4" id="KW-1185">Reference proteome</keyword>
<evidence type="ECO:0000256" key="1">
    <source>
        <dbReference type="SAM" id="MobiDB-lite"/>
    </source>
</evidence>
<sequence length="205" mass="22178">MQREFASVSQDQSGLDGSPAPSARPGDSPAGGSLDSAEGRRVTGRIKWFDATRGFGFMVSDAVDGDVLVHFSILRDHNRRSLPEGAVVTCDVVRQDRGLQAIRVVEIDLAEAVVARSPSVSSEDRSNRTALLDGAGPFEPVEVKWFNRVKGYGFVNRVGSPDQDIFLHMETVRRTGLNDLQPGDTLSARIAEGRKGLTAVDLRAD</sequence>
<feature type="region of interest" description="Disordered" evidence="1">
    <location>
        <begin position="1"/>
        <end position="38"/>
    </location>
</feature>
<dbReference type="RefSeq" id="WP_338502939.1">
    <property type="nucleotide sequence ID" value="NZ_CP145607.1"/>
</dbReference>
<reference evidence="3 4" key="1">
    <citation type="submission" date="2024-02" db="EMBL/GenBank/DDBJ databases">
        <title>Full genome sequence of Sphingomonas kaistensis.</title>
        <authorList>
            <person name="Poletto B.L."/>
            <person name="Silva G."/>
            <person name="Galante D."/>
            <person name="Campos K.R."/>
            <person name="Santos M.B.N."/>
            <person name="Sacchi C.T."/>
        </authorList>
    </citation>
    <scope>NUCLEOTIDE SEQUENCE [LARGE SCALE GENOMIC DNA]</scope>
    <source>
        <strain evidence="3 4">MA4R</strain>
    </source>
</reference>
<dbReference type="PANTHER" id="PTHR11544">
    <property type="entry name" value="COLD SHOCK DOMAIN CONTAINING PROTEINS"/>
    <property type="match status" value="1"/>
</dbReference>
<dbReference type="SMART" id="SM00357">
    <property type="entry name" value="CSP"/>
    <property type="match status" value="2"/>
</dbReference>
<evidence type="ECO:0000313" key="3">
    <source>
        <dbReference type="EMBL" id="WWM70287.1"/>
    </source>
</evidence>
<dbReference type="PROSITE" id="PS51857">
    <property type="entry name" value="CSD_2"/>
    <property type="match status" value="2"/>
</dbReference>
<evidence type="ECO:0000259" key="2">
    <source>
        <dbReference type="PROSITE" id="PS51857"/>
    </source>
</evidence>
<organism evidence="3 4">
    <name type="scientific">Sphingomonas kaistensis</name>
    <dbReference type="NCBI Taxonomy" id="298708"/>
    <lineage>
        <taxon>Bacteria</taxon>
        <taxon>Pseudomonadati</taxon>
        <taxon>Pseudomonadota</taxon>
        <taxon>Alphaproteobacteria</taxon>
        <taxon>Sphingomonadales</taxon>
        <taxon>Sphingomonadaceae</taxon>
        <taxon>Sphingomonas</taxon>
    </lineage>
</organism>
<dbReference type="Pfam" id="PF00313">
    <property type="entry name" value="CSD"/>
    <property type="match status" value="2"/>
</dbReference>
<name>A0ABZ2FZM7_9SPHN</name>
<dbReference type="InterPro" id="IPR050181">
    <property type="entry name" value="Cold_shock_domain"/>
</dbReference>
<dbReference type="InterPro" id="IPR012340">
    <property type="entry name" value="NA-bd_OB-fold"/>
</dbReference>
<dbReference type="InterPro" id="IPR002059">
    <property type="entry name" value="CSP_DNA-bd"/>
</dbReference>
<dbReference type="PRINTS" id="PR00050">
    <property type="entry name" value="COLDSHOCK"/>
</dbReference>
<gene>
    <name evidence="3" type="ORF">V6R86_06240</name>
</gene>
<protein>
    <submittedName>
        <fullName evidence="3">Cold shock domain-containing protein</fullName>
    </submittedName>
</protein>
<dbReference type="InterPro" id="IPR011129">
    <property type="entry name" value="CSD"/>
</dbReference>
<dbReference type="SUPFAM" id="SSF50249">
    <property type="entry name" value="Nucleic acid-binding proteins"/>
    <property type="match status" value="2"/>
</dbReference>
<evidence type="ECO:0000313" key="4">
    <source>
        <dbReference type="Proteomes" id="UP001382935"/>
    </source>
</evidence>
<feature type="domain" description="CSD" evidence="2">
    <location>
        <begin position="41"/>
        <end position="106"/>
    </location>
</feature>
<accession>A0ABZ2FZM7</accession>
<proteinExistence type="predicted"/>
<dbReference type="EMBL" id="CP145607">
    <property type="protein sequence ID" value="WWM70287.1"/>
    <property type="molecule type" value="Genomic_DNA"/>
</dbReference>